<feature type="chain" id="PRO_5043601810" evidence="2">
    <location>
        <begin position="28"/>
        <end position="253"/>
    </location>
</feature>
<feature type="region of interest" description="Disordered" evidence="1">
    <location>
        <begin position="26"/>
        <end position="48"/>
    </location>
</feature>
<evidence type="ECO:0000256" key="2">
    <source>
        <dbReference type="SAM" id="SignalP"/>
    </source>
</evidence>
<accession>A0A2A3YSI9</accession>
<dbReference type="EMBL" id="NRGQ01000021">
    <property type="protein sequence ID" value="PCC42248.1"/>
    <property type="molecule type" value="Genomic_DNA"/>
</dbReference>
<evidence type="ECO:0000313" key="3">
    <source>
        <dbReference type="EMBL" id="PCC42248.1"/>
    </source>
</evidence>
<keyword evidence="2" id="KW-0732">Signal</keyword>
<comment type="caution">
    <text evidence="3">The sequence shown here is derived from an EMBL/GenBank/DDBJ whole genome shotgun (WGS) entry which is preliminary data.</text>
</comment>
<dbReference type="Proteomes" id="UP000218620">
    <property type="component" value="Unassembled WGS sequence"/>
</dbReference>
<protein>
    <submittedName>
        <fullName evidence="3">Uncharacterized protein</fullName>
    </submittedName>
</protein>
<proteinExistence type="predicted"/>
<name>A0A2A3YSI9_BREAU</name>
<evidence type="ECO:0000256" key="1">
    <source>
        <dbReference type="SAM" id="MobiDB-lite"/>
    </source>
</evidence>
<dbReference type="AlphaFoldDB" id="A0A2A3YSI9"/>
<gene>
    <name evidence="3" type="ORF">CIK65_13850</name>
</gene>
<organism evidence="3 4">
    <name type="scientific">Brevibacterium aurantiacum</name>
    <dbReference type="NCBI Taxonomy" id="273384"/>
    <lineage>
        <taxon>Bacteria</taxon>
        <taxon>Bacillati</taxon>
        <taxon>Actinomycetota</taxon>
        <taxon>Actinomycetes</taxon>
        <taxon>Micrococcales</taxon>
        <taxon>Brevibacteriaceae</taxon>
        <taxon>Brevibacterium</taxon>
    </lineage>
</organism>
<reference evidence="3 4" key="1">
    <citation type="journal article" date="2017" name="Elife">
        <title>Extensive horizontal gene transfer in cheese-associated bacteria.</title>
        <authorList>
            <person name="Bonham K.S."/>
            <person name="Wolfe B.E."/>
            <person name="Dutton R.J."/>
        </authorList>
    </citation>
    <scope>NUCLEOTIDE SEQUENCE [LARGE SCALE GENOMIC DNA]</scope>
    <source>
        <strain evidence="3 4">962_8</strain>
    </source>
</reference>
<sequence length="253" mass="27375">MITMKKLALAASIALALSTFGAGPATASGLSTPPSDSAPSGDDGSKQDSVMKEADLALKYREMTPLEVTQGKGIEFTIDGLKKGDEVITSLDNQVWTVEKDGPYDGSAVMDEKPDDTNVEFTVTVEHGDEPDRVFDARVHIIEGDRGDYDDGTLVMDPESTTLDESLYQEGLNLTMVNCSSKDDVLFEVFKENEDGRTKVWEKNQLAGEDESASVRYLPRDGMPDTGEYEAVATCGDLEDTASVTVNPTEPQE</sequence>
<feature type="compositionally biased region" description="Low complexity" evidence="1">
    <location>
        <begin position="31"/>
        <end position="42"/>
    </location>
</feature>
<feature type="signal peptide" evidence="2">
    <location>
        <begin position="1"/>
        <end position="27"/>
    </location>
</feature>
<evidence type="ECO:0000313" key="4">
    <source>
        <dbReference type="Proteomes" id="UP000218620"/>
    </source>
</evidence>